<proteinExistence type="predicted"/>
<organism evidence="1 2">
    <name type="scientific">Lachnospira intestinalis</name>
    <dbReference type="NCBI Taxonomy" id="3133158"/>
    <lineage>
        <taxon>Bacteria</taxon>
        <taxon>Bacillati</taxon>
        <taxon>Bacillota</taxon>
        <taxon>Clostridia</taxon>
        <taxon>Lachnospirales</taxon>
        <taxon>Lachnospiraceae</taxon>
        <taxon>Lachnospira</taxon>
    </lineage>
</organism>
<reference evidence="1 2" key="1">
    <citation type="submission" date="2024-03" db="EMBL/GenBank/DDBJ databases">
        <title>Human intestinal bacterial collection.</title>
        <authorList>
            <person name="Pauvert C."/>
            <person name="Hitch T.C.A."/>
            <person name="Clavel T."/>
        </authorList>
    </citation>
    <scope>NUCLEOTIDE SEQUENCE [LARGE SCALE GENOMIC DNA]</scope>
    <source>
        <strain evidence="1 2">CLA-JM-H10</strain>
    </source>
</reference>
<dbReference type="EMBL" id="JBBMES010000023">
    <property type="protein sequence ID" value="MEQ2536175.1"/>
    <property type="molecule type" value="Genomic_DNA"/>
</dbReference>
<name>A0ABV1GSJ4_9FIRM</name>
<gene>
    <name evidence="1" type="ORF">WMO38_13805</name>
</gene>
<dbReference type="Proteomes" id="UP001480973">
    <property type="component" value="Unassembled WGS sequence"/>
</dbReference>
<accession>A0ABV1GSJ4</accession>
<dbReference type="PROSITE" id="PS51257">
    <property type="entry name" value="PROKAR_LIPOPROTEIN"/>
    <property type="match status" value="1"/>
</dbReference>
<keyword evidence="2" id="KW-1185">Reference proteome</keyword>
<evidence type="ECO:0000313" key="1">
    <source>
        <dbReference type="EMBL" id="MEQ2536175.1"/>
    </source>
</evidence>
<protein>
    <submittedName>
        <fullName evidence="1">Uncharacterized protein</fullName>
    </submittedName>
</protein>
<sequence length="347" mass="39524">MGKLKDKYGGIVVEQKIIVIYLILIVCLISGCGPKVGNENGKGESDNNSEIEMSDNRKSTDFNISYGIEEVKQNDFILEYNGEPVSLHSFVNCSMDIKIGIYLFADGRIQSYEDCSTKEEGINHIYDVKAGEKKINEIKFVPDIGNEGDDLSLRFLFVINPDTVPDKESFVYAHDTNMNQVYPINIHMNVESKNKGGTEKNIVLCKEMTQEEYDSKVYDKYGKYRNTLDTADFVMKNNNDEEIQNYIKTDNGVLNFVIEGCGGNNDYYNITAYINGVVLEKDIFNAIFQIQRGRYITKKAFDVDLTKLDKNKYKLGEYNSLFFVAVPESGNKKNLSQRIRVCTFGYK</sequence>
<comment type="caution">
    <text evidence="1">The sequence shown here is derived from an EMBL/GenBank/DDBJ whole genome shotgun (WGS) entry which is preliminary data.</text>
</comment>
<evidence type="ECO:0000313" key="2">
    <source>
        <dbReference type="Proteomes" id="UP001480973"/>
    </source>
</evidence>